<dbReference type="AlphaFoldDB" id="A0A931SE53"/>
<dbReference type="InterPro" id="IPR015943">
    <property type="entry name" value="WD40/YVTN_repeat-like_dom_sf"/>
</dbReference>
<dbReference type="Proteomes" id="UP000724148">
    <property type="component" value="Unassembled WGS sequence"/>
</dbReference>
<comment type="caution">
    <text evidence="1">The sequence shown here is derived from an EMBL/GenBank/DDBJ whole genome shotgun (WGS) entry which is preliminary data.</text>
</comment>
<gene>
    <name evidence="1" type="ORF">HYT40_02695</name>
</gene>
<proteinExistence type="predicted"/>
<sequence>GFFESSDGGKSWKVQRWFPDGLVRLVSNPSDGANYFVVTSHGEMFRTYDRGVSWTRLTEGFRQFPKADRIAGVALDIMNPSTLYTASPYGLLRSQNGGTTWSSANLIVPPQSSGANAVTVNPKNSRQIFAAVGAQIYRSDDFGEHWGILNSPTSDQIRMIYVDPEDTSIVYAVVGR</sequence>
<organism evidence="1 2">
    <name type="scientific">Candidatus Sungiibacteriota bacterium</name>
    <dbReference type="NCBI Taxonomy" id="2750080"/>
    <lineage>
        <taxon>Bacteria</taxon>
        <taxon>Candidatus Sungiibacteriota</taxon>
    </lineage>
</organism>
<dbReference type="InterPro" id="IPR036278">
    <property type="entry name" value="Sialidase_sf"/>
</dbReference>
<evidence type="ECO:0000313" key="1">
    <source>
        <dbReference type="EMBL" id="MBI2097033.1"/>
    </source>
</evidence>
<reference evidence="1" key="1">
    <citation type="submission" date="2020-07" db="EMBL/GenBank/DDBJ databases">
        <title>Huge and variable diversity of episymbiotic CPR bacteria and DPANN archaea in groundwater ecosystems.</title>
        <authorList>
            <person name="He C.Y."/>
            <person name="Keren R."/>
            <person name="Whittaker M."/>
            <person name="Farag I.F."/>
            <person name="Doudna J."/>
            <person name="Cate J.H.D."/>
            <person name="Banfield J.F."/>
        </authorList>
    </citation>
    <scope>NUCLEOTIDE SEQUENCE</scope>
    <source>
        <strain evidence="1">NC_groundwater_193_Ag_S-0.1um_51_7</strain>
    </source>
</reference>
<dbReference type="SUPFAM" id="SSF50939">
    <property type="entry name" value="Sialidases"/>
    <property type="match status" value="1"/>
</dbReference>
<dbReference type="Gene3D" id="2.130.10.10">
    <property type="entry name" value="YVTN repeat-like/Quinoprotein amine dehydrogenase"/>
    <property type="match status" value="1"/>
</dbReference>
<dbReference type="EMBL" id="JACOZA010000074">
    <property type="protein sequence ID" value="MBI2097033.1"/>
    <property type="molecule type" value="Genomic_DNA"/>
</dbReference>
<feature type="non-terminal residue" evidence="1">
    <location>
        <position position="1"/>
    </location>
</feature>
<evidence type="ECO:0000313" key="2">
    <source>
        <dbReference type="Proteomes" id="UP000724148"/>
    </source>
</evidence>
<evidence type="ECO:0008006" key="3">
    <source>
        <dbReference type="Google" id="ProtNLM"/>
    </source>
</evidence>
<accession>A0A931SE53</accession>
<name>A0A931SE53_9BACT</name>
<protein>
    <recommendedName>
        <fullName evidence="3">Photosynthesis system II assembly factor Ycf48/Hcf136-like domain-containing protein</fullName>
    </recommendedName>
</protein>